<gene>
    <name evidence="1" type="ORF">ABNF92_19725</name>
</gene>
<geneLocation type="plasmid" evidence="1">
    <name>unnaned</name>
</geneLocation>
<proteinExistence type="predicted"/>
<dbReference type="InterPro" id="IPR007973">
    <property type="entry name" value="Pilus_assembly_TraE"/>
</dbReference>
<organism evidence="1">
    <name type="scientific">Marinobacter sp. MMG032</name>
    <dbReference type="NCBI Taxonomy" id="3158548"/>
    <lineage>
        <taxon>Bacteria</taxon>
        <taxon>Pseudomonadati</taxon>
        <taxon>Pseudomonadota</taxon>
        <taxon>Gammaproteobacteria</taxon>
        <taxon>Pseudomonadales</taxon>
        <taxon>Marinobacteraceae</taxon>
        <taxon>Marinobacter</taxon>
    </lineage>
</organism>
<dbReference type="EMBL" id="CP157803">
    <property type="protein sequence ID" value="XBQ21542.1"/>
    <property type="molecule type" value="Genomic_DNA"/>
</dbReference>
<dbReference type="RefSeq" id="WP_062786941.1">
    <property type="nucleotide sequence ID" value="NZ_CP157803.1"/>
</dbReference>
<evidence type="ECO:0000313" key="1">
    <source>
        <dbReference type="EMBL" id="XBQ21542.1"/>
    </source>
</evidence>
<protein>
    <submittedName>
        <fullName evidence="1">TraE/TraK family type IV conjugative transfer system protein</fullName>
    </submittedName>
</protein>
<accession>A0AAU7MVP9</accession>
<sequence length="193" mass="21734">MKSLFPNLFVQDSSNVFAENRLLKLGFICMVLFSAFQAFSIHGALEKQQTHIVPIGGQGDFVISGSTASDDYLRSMARYIVHMAGNLSAASARRQLNELLVLVHPDKYSEYRDLFTKLATGIEKYPTVSYVVNWKGNRDIKKIGENTLRIATTKRRIVGDSVTRTENVTYEITYAITQGRFWLQGIKEVSDDA</sequence>
<dbReference type="KEGG" id="mamm:ABNF92_19725"/>
<dbReference type="AlphaFoldDB" id="A0AAU7MVP9"/>
<name>A0AAU7MVP9_9GAMM</name>
<dbReference type="Pfam" id="PF05309">
    <property type="entry name" value="TraE"/>
    <property type="match status" value="1"/>
</dbReference>
<keyword evidence="1" id="KW-0614">Plasmid</keyword>
<reference evidence="1" key="1">
    <citation type="submission" date="2024-05" db="EMBL/GenBank/DDBJ databases">
        <title>Draft Genome Sequences of Flagellimonas sp. MMG031 and Marinobacter sp. MMG032 Isolated from the dinoflagellate Symbiodinium pilosum.</title>
        <authorList>
            <person name="Shikuma N.J."/>
            <person name="Farrell M.V."/>
        </authorList>
    </citation>
    <scope>NUCLEOTIDE SEQUENCE</scope>
    <source>
        <strain evidence="1">MMG032</strain>
        <plasmid evidence="1">unnaned</plasmid>
    </source>
</reference>